<reference evidence="2 3" key="1">
    <citation type="submission" date="2018-12" db="EMBL/GenBank/DDBJ databases">
        <authorList>
            <person name="Yang E."/>
        </authorList>
    </citation>
    <scope>NUCLEOTIDE SEQUENCE [LARGE SCALE GENOMIC DNA]</scope>
    <source>
        <strain evidence="2 3">SOD</strain>
    </source>
</reference>
<keyword evidence="3" id="KW-1185">Reference proteome</keyword>
<feature type="compositionally biased region" description="Basic and acidic residues" evidence="1">
    <location>
        <begin position="1"/>
        <end position="17"/>
    </location>
</feature>
<evidence type="ECO:0000313" key="2">
    <source>
        <dbReference type="EMBL" id="RSZ59340.1"/>
    </source>
</evidence>
<evidence type="ECO:0000313" key="3">
    <source>
        <dbReference type="Proteomes" id="UP000278085"/>
    </source>
</evidence>
<feature type="region of interest" description="Disordered" evidence="1">
    <location>
        <begin position="1"/>
        <end position="39"/>
    </location>
</feature>
<dbReference type="EMBL" id="RXLQ01000004">
    <property type="protein sequence ID" value="RSZ59340.1"/>
    <property type="molecule type" value="Genomic_DNA"/>
</dbReference>
<sequence length="63" mass="6818">MAEGLAEVRDQRGRGAESMDNVGADIHRGWSRNRPGSSKTTFAAGRLRSTVDKLIQAATYVVV</sequence>
<name>A0A430HP98_9BURK</name>
<dbReference type="Proteomes" id="UP000278085">
    <property type="component" value="Unassembled WGS sequence"/>
</dbReference>
<comment type="caution">
    <text evidence="2">The sequence shown here is derived from an EMBL/GenBank/DDBJ whole genome shotgun (WGS) entry which is preliminary data.</text>
</comment>
<protein>
    <submittedName>
        <fullName evidence="2">Uncharacterized protein</fullName>
    </submittedName>
</protein>
<organism evidence="2 3">
    <name type="scientific">Massilia atriviolacea</name>
    <dbReference type="NCBI Taxonomy" id="2495579"/>
    <lineage>
        <taxon>Bacteria</taxon>
        <taxon>Pseudomonadati</taxon>
        <taxon>Pseudomonadota</taxon>
        <taxon>Betaproteobacteria</taxon>
        <taxon>Burkholderiales</taxon>
        <taxon>Oxalobacteraceae</taxon>
        <taxon>Telluria group</taxon>
        <taxon>Massilia</taxon>
    </lineage>
</organism>
<dbReference type="AlphaFoldDB" id="A0A430HP98"/>
<gene>
    <name evidence="2" type="ORF">EJB06_09230</name>
</gene>
<evidence type="ECO:0000256" key="1">
    <source>
        <dbReference type="SAM" id="MobiDB-lite"/>
    </source>
</evidence>
<accession>A0A430HP98</accession>
<proteinExistence type="predicted"/>
<dbReference type="RefSeq" id="WP_126073711.1">
    <property type="nucleotide sequence ID" value="NZ_CP051166.1"/>
</dbReference>